<dbReference type="InterPro" id="IPR014985">
    <property type="entry name" value="WbqC"/>
</dbReference>
<protein>
    <recommendedName>
        <fullName evidence="3">WbqC family protein</fullName>
    </recommendedName>
</protein>
<proteinExistence type="predicted"/>
<evidence type="ECO:0000313" key="2">
    <source>
        <dbReference type="Proteomes" id="UP000297626"/>
    </source>
</evidence>
<dbReference type="Proteomes" id="UP000297626">
    <property type="component" value="Unassembled WGS sequence"/>
</dbReference>
<accession>A0A4R9BMZ5</accession>
<dbReference type="AlphaFoldDB" id="A0A4R9BMZ5"/>
<sequence>MSVAIMQPYFLPYIGYFQTMLAVDKYVVYDDVQFIKGGWINRNNLLINGQKRLFTISLAGASANKSINAISVGDDFVKFRRTVVMNYARAPFLEPVLEMLDEILNFDDRNLAQFIGNSLEVVRNYLGITTEILYSSALPGDAELKGEARVIAICKRLDAKTYVNSIGGMDLYARENFQANGIDLKFLRTEFIEYPQPAPVFVPGLSILDVLMSNPPARVSTMLKSYVFV</sequence>
<dbReference type="Pfam" id="PF08889">
    <property type="entry name" value="WbqC"/>
    <property type="match status" value="1"/>
</dbReference>
<organism evidence="1 2">
    <name type="scientific">Cryobacterium serini</name>
    <dbReference type="NCBI Taxonomy" id="1259201"/>
    <lineage>
        <taxon>Bacteria</taxon>
        <taxon>Bacillati</taxon>
        <taxon>Actinomycetota</taxon>
        <taxon>Actinomycetes</taxon>
        <taxon>Micrococcales</taxon>
        <taxon>Microbacteriaceae</taxon>
        <taxon>Cryobacterium</taxon>
    </lineage>
</organism>
<comment type="caution">
    <text evidence="1">The sequence shown here is derived from an EMBL/GenBank/DDBJ whole genome shotgun (WGS) entry which is preliminary data.</text>
</comment>
<evidence type="ECO:0000313" key="1">
    <source>
        <dbReference type="EMBL" id="TFD86363.1"/>
    </source>
</evidence>
<keyword evidence="2" id="KW-1185">Reference proteome</keyword>
<name>A0A4R9BMZ5_9MICO</name>
<reference evidence="1 2" key="1">
    <citation type="submission" date="2019-03" db="EMBL/GenBank/DDBJ databases">
        <title>Genomics of glacier-inhabiting Cryobacterium strains.</title>
        <authorList>
            <person name="Liu Q."/>
            <person name="Xin Y.-H."/>
        </authorList>
    </citation>
    <scope>NUCLEOTIDE SEQUENCE [LARGE SCALE GENOMIC DNA]</scope>
    <source>
        <strain evidence="1 2">Sr54</strain>
    </source>
</reference>
<gene>
    <name evidence="1" type="ORF">E3T51_14235</name>
</gene>
<evidence type="ECO:0008006" key="3">
    <source>
        <dbReference type="Google" id="ProtNLM"/>
    </source>
</evidence>
<dbReference type="EMBL" id="SOHN01000016">
    <property type="protein sequence ID" value="TFD86363.1"/>
    <property type="molecule type" value="Genomic_DNA"/>
</dbReference>